<dbReference type="CDD" id="cd11058">
    <property type="entry name" value="CYP60B-like"/>
    <property type="match status" value="1"/>
</dbReference>
<dbReference type="Proteomes" id="UP000800039">
    <property type="component" value="Unassembled WGS sequence"/>
</dbReference>
<dbReference type="InterPro" id="IPR050121">
    <property type="entry name" value="Cytochrome_P450_monoxygenase"/>
</dbReference>
<keyword evidence="7" id="KW-0503">Monooxygenase</keyword>
<accession>A0A9P4LA20</accession>
<dbReference type="OrthoDB" id="1470350at2759"/>
<feature type="binding site" description="axial binding residue" evidence="6">
    <location>
        <position position="432"/>
    </location>
    <ligand>
        <name>heme</name>
        <dbReference type="ChEBI" id="CHEBI:30413"/>
    </ligand>
    <ligandPart>
        <name>Fe</name>
        <dbReference type="ChEBI" id="CHEBI:18248"/>
    </ligandPart>
</feature>
<keyword evidence="8" id="KW-0812">Transmembrane</keyword>
<protein>
    <submittedName>
        <fullName evidence="9">Benzoate 4-monooxygenase cytochrome P450</fullName>
    </submittedName>
</protein>
<feature type="transmembrane region" description="Helical" evidence="8">
    <location>
        <begin position="12"/>
        <end position="32"/>
    </location>
</feature>
<evidence type="ECO:0000256" key="1">
    <source>
        <dbReference type="ARBA" id="ARBA00001971"/>
    </source>
</evidence>
<keyword evidence="8" id="KW-1133">Transmembrane helix</keyword>
<dbReference type="Gene3D" id="1.10.630.10">
    <property type="entry name" value="Cytochrome P450"/>
    <property type="match status" value="1"/>
</dbReference>
<evidence type="ECO:0000313" key="10">
    <source>
        <dbReference type="Proteomes" id="UP000800039"/>
    </source>
</evidence>
<dbReference type="GeneID" id="63851960"/>
<dbReference type="InterPro" id="IPR002401">
    <property type="entry name" value="Cyt_P450_E_grp-I"/>
</dbReference>
<proteinExistence type="inferred from homology"/>
<dbReference type="EMBL" id="ML976615">
    <property type="protein sequence ID" value="KAF1847911.1"/>
    <property type="molecule type" value="Genomic_DNA"/>
</dbReference>
<keyword evidence="8" id="KW-0472">Membrane</keyword>
<keyword evidence="4 6" id="KW-0479">Metal-binding</keyword>
<evidence type="ECO:0000256" key="5">
    <source>
        <dbReference type="ARBA" id="ARBA00023004"/>
    </source>
</evidence>
<dbReference type="Pfam" id="PF00067">
    <property type="entry name" value="p450"/>
    <property type="match status" value="1"/>
</dbReference>
<sequence>MAMESSLSNVSFGQLVLSSFAACLTYCVFRVLHNIYFHPLAKFPGPELRAAFFFPSHYEVLTGDVPTNWHKLHEKYGDIVRINPNTLSIIKPEAWRDIYGHGNTMPLPKDLRYYAANNADHARIRRPLNHAFSEQALRSQEEIINSYITLMIQKLHKREESKTPADIMRWLNFTTFDITGDLTFDESFGSLEAEDYNSWIANLFGKLRVASRIRLLKDYPIIGTPIMALLQFVPALAKARHAHDSYTADRVARRLGKESDRKDFISYIQKHNGEKGVTVDEIKQTSGTLIIAGSETSATLLSGAIYYLLKNPEWMSKLHHELRNSFKDESQISFASLSQLKILNAIIQETFRMYPPVPTFLPRFVPKPGATICGTFIPPGTHLGITQYPAYRSSRNFKDPNTYAPQRFLGDGDYADDKRSVIQPFSVGPRNCIGQNLAWAEIRTILARLVWHFEFELESESQDWEHQKVFVLWQKPSLMVRLKARTALA</sequence>
<dbReference type="GO" id="GO:0020037">
    <property type="term" value="F:heme binding"/>
    <property type="evidence" value="ECO:0007669"/>
    <property type="project" value="InterPro"/>
</dbReference>
<dbReference type="PRINTS" id="PR00463">
    <property type="entry name" value="EP450I"/>
</dbReference>
<dbReference type="GO" id="GO:0016705">
    <property type="term" value="F:oxidoreductase activity, acting on paired donors, with incorporation or reduction of molecular oxygen"/>
    <property type="evidence" value="ECO:0007669"/>
    <property type="project" value="InterPro"/>
</dbReference>
<evidence type="ECO:0000256" key="6">
    <source>
        <dbReference type="PIRSR" id="PIRSR602401-1"/>
    </source>
</evidence>
<evidence type="ECO:0000256" key="7">
    <source>
        <dbReference type="RuleBase" id="RU000461"/>
    </source>
</evidence>
<evidence type="ECO:0000256" key="2">
    <source>
        <dbReference type="ARBA" id="ARBA00010617"/>
    </source>
</evidence>
<keyword evidence="5 6" id="KW-0408">Iron</keyword>
<dbReference type="InterPro" id="IPR036396">
    <property type="entry name" value="Cyt_P450_sf"/>
</dbReference>
<evidence type="ECO:0000256" key="4">
    <source>
        <dbReference type="ARBA" id="ARBA00022723"/>
    </source>
</evidence>
<gene>
    <name evidence="9" type="ORF">K460DRAFT_374874</name>
</gene>
<comment type="similarity">
    <text evidence="2 7">Belongs to the cytochrome P450 family.</text>
</comment>
<dbReference type="InterPro" id="IPR001128">
    <property type="entry name" value="Cyt_P450"/>
</dbReference>
<evidence type="ECO:0000313" key="9">
    <source>
        <dbReference type="EMBL" id="KAF1847911.1"/>
    </source>
</evidence>
<dbReference type="GO" id="GO:0004497">
    <property type="term" value="F:monooxygenase activity"/>
    <property type="evidence" value="ECO:0007669"/>
    <property type="project" value="UniProtKB-KW"/>
</dbReference>
<keyword evidence="10" id="KW-1185">Reference proteome</keyword>
<dbReference type="PROSITE" id="PS00086">
    <property type="entry name" value="CYTOCHROME_P450"/>
    <property type="match status" value="1"/>
</dbReference>
<dbReference type="PRINTS" id="PR00385">
    <property type="entry name" value="P450"/>
</dbReference>
<dbReference type="PANTHER" id="PTHR24305">
    <property type="entry name" value="CYTOCHROME P450"/>
    <property type="match status" value="1"/>
</dbReference>
<keyword evidence="3 6" id="KW-0349">Heme</keyword>
<comment type="cofactor">
    <cofactor evidence="1 6">
        <name>heme</name>
        <dbReference type="ChEBI" id="CHEBI:30413"/>
    </cofactor>
</comment>
<dbReference type="GO" id="GO:0005506">
    <property type="term" value="F:iron ion binding"/>
    <property type="evidence" value="ECO:0007669"/>
    <property type="project" value="InterPro"/>
</dbReference>
<dbReference type="SUPFAM" id="SSF48264">
    <property type="entry name" value="Cytochrome P450"/>
    <property type="match status" value="1"/>
</dbReference>
<organism evidence="9 10">
    <name type="scientific">Cucurbitaria berberidis CBS 394.84</name>
    <dbReference type="NCBI Taxonomy" id="1168544"/>
    <lineage>
        <taxon>Eukaryota</taxon>
        <taxon>Fungi</taxon>
        <taxon>Dikarya</taxon>
        <taxon>Ascomycota</taxon>
        <taxon>Pezizomycotina</taxon>
        <taxon>Dothideomycetes</taxon>
        <taxon>Pleosporomycetidae</taxon>
        <taxon>Pleosporales</taxon>
        <taxon>Pleosporineae</taxon>
        <taxon>Cucurbitariaceae</taxon>
        <taxon>Cucurbitaria</taxon>
    </lineage>
</organism>
<keyword evidence="7" id="KW-0560">Oxidoreductase</keyword>
<evidence type="ECO:0000256" key="8">
    <source>
        <dbReference type="SAM" id="Phobius"/>
    </source>
</evidence>
<dbReference type="RefSeq" id="XP_040790474.1">
    <property type="nucleotide sequence ID" value="XM_040934709.1"/>
</dbReference>
<reference evidence="9" key="1">
    <citation type="submission" date="2020-01" db="EMBL/GenBank/DDBJ databases">
        <authorList>
            <consortium name="DOE Joint Genome Institute"/>
            <person name="Haridas S."/>
            <person name="Albert R."/>
            <person name="Binder M."/>
            <person name="Bloem J."/>
            <person name="Labutti K."/>
            <person name="Salamov A."/>
            <person name="Andreopoulos B."/>
            <person name="Baker S.E."/>
            <person name="Barry K."/>
            <person name="Bills G."/>
            <person name="Bluhm B.H."/>
            <person name="Cannon C."/>
            <person name="Castanera R."/>
            <person name="Culley D.E."/>
            <person name="Daum C."/>
            <person name="Ezra D."/>
            <person name="Gonzalez J.B."/>
            <person name="Henrissat B."/>
            <person name="Kuo A."/>
            <person name="Liang C."/>
            <person name="Lipzen A."/>
            <person name="Lutzoni F."/>
            <person name="Magnuson J."/>
            <person name="Mondo S."/>
            <person name="Nolan M."/>
            <person name="Ohm R."/>
            <person name="Pangilinan J."/>
            <person name="Park H.-J."/>
            <person name="Ramirez L."/>
            <person name="Alfaro M."/>
            <person name="Sun H."/>
            <person name="Tritt A."/>
            <person name="Yoshinaga Y."/>
            <person name="Zwiers L.-H."/>
            <person name="Turgeon B.G."/>
            <person name="Goodwin S.B."/>
            <person name="Spatafora J.W."/>
            <person name="Crous P.W."/>
            <person name="Grigoriev I.V."/>
        </authorList>
    </citation>
    <scope>NUCLEOTIDE SEQUENCE</scope>
    <source>
        <strain evidence="9">CBS 394.84</strain>
    </source>
</reference>
<dbReference type="AlphaFoldDB" id="A0A9P4LA20"/>
<name>A0A9P4LA20_9PLEO</name>
<dbReference type="InterPro" id="IPR017972">
    <property type="entry name" value="Cyt_P450_CS"/>
</dbReference>
<dbReference type="PANTHER" id="PTHR24305:SF210">
    <property type="entry name" value="CYTOCHROME P450 MONOOXYGENASE ASQL-RELATED"/>
    <property type="match status" value="1"/>
</dbReference>
<comment type="caution">
    <text evidence="9">The sequence shown here is derived from an EMBL/GenBank/DDBJ whole genome shotgun (WGS) entry which is preliminary data.</text>
</comment>
<evidence type="ECO:0000256" key="3">
    <source>
        <dbReference type="ARBA" id="ARBA00022617"/>
    </source>
</evidence>